<evidence type="ECO:0000313" key="1">
    <source>
        <dbReference type="EMBL" id="KAH3869621.1"/>
    </source>
</evidence>
<proteinExistence type="predicted"/>
<sequence length="56" mass="6626">MVACHKTNLHCSQCLAQYSSAHHKQSDFRLFARRFIWLIQQDTIDTLTHCLPVWKP</sequence>
<dbReference type="AlphaFoldDB" id="A0A9D4M7A5"/>
<name>A0A9D4M7A5_DREPO</name>
<evidence type="ECO:0000313" key="2">
    <source>
        <dbReference type="Proteomes" id="UP000828390"/>
    </source>
</evidence>
<keyword evidence="2" id="KW-1185">Reference proteome</keyword>
<reference evidence="1" key="1">
    <citation type="journal article" date="2019" name="bioRxiv">
        <title>The Genome of the Zebra Mussel, Dreissena polymorpha: A Resource for Invasive Species Research.</title>
        <authorList>
            <person name="McCartney M.A."/>
            <person name="Auch B."/>
            <person name="Kono T."/>
            <person name="Mallez S."/>
            <person name="Zhang Y."/>
            <person name="Obille A."/>
            <person name="Becker A."/>
            <person name="Abrahante J.E."/>
            <person name="Garbe J."/>
            <person name="Badalamenti J.P."/>
            <person name="Herman A."/>
            <person name="Mangelson H."/>
            <person name="Liachko I."/>
            <person name="Sullivan S."/>
            <person name="Sone E.D."/>
            <person name="Koren S."/>
            <person name="Silverstein K.A.T."/>
            <person name="Beckman K.B."/>
            <person name="Gohl D.M."/>
        </authorList>
    </citation>
    <scope>NUCLEOTIDE SEQUENCE</scope>
    <source>
        <strain evidence="1">Duluth1</strain>
        <tissue evidence="1">Whole animal</tissue>
    </source>
</reference>
<gene>
    <name evidence="1" type="ORF">DPMN_032790</name>
</gene>
<reference evidence="1" key="2">
    <citation type="submission" date="2020-11" db="EMBL/GenBank/DDBJ databases">
        <authorList>
            <person name="McCartney M.A."/>
            <person name="Auch B."/>
            <person name="Kono T."/>
            <person name="Mallez S."/>
            <person name="Becker A."/>
            <person name="Gohl D.M."/>
            <person name="Silverstein K.A.T."/>
            <person name="Koren S."/>
            <person name="Bechman K.B."/>
            <person name="Herman A."/>
            <person name="Abrahante J.E."/>
            <person name="Garbe J."/>
        </authorList>
    </citation>
    <scope>NUCLEOTIDE SEQUENCE</scope>
    <source>
        <strain evidence="1">Duluth1</strain>
        <tissue evidence="1">Whole animal</tissue>
    </source>
</reference>
<organism evidence="1 2">
    <name type="scientific">Dreissena polymorpha</name>
    <name type="common">Zebra mussel</name>
    <name type="synonym">Mytilus polymorpha</name>
    <dbReference type="NCBI Taxonomy" id="45954"/>
    <lineage>
        <taxon>Eukaryota</taxon>
        <taxon>Metazoa</taxon>
        <taxon>Spiralia</taxon>
        <taxon>Lophotrochozoa</taxon>
        <taxon>Mollusca</taxon>
        <taxon>Bivalvia</taxon>
        <taxon>Autobranchia</taxon>
        <taxon>Heteroconchia</taxon>
        <taxon>Euheterodonta</taxon>
        <taxon>Imparidentia</taxon>
        <taxon>Neoheterodontei</taxon>
        <taxon>Myida</taxon>
        <taxon>Dreissenoidea</taxon>
        <taxon>Dreissenidae</taxon>
        <taxon>Dreissena</taxon>
    </lineage>
</organism>
<dbReference type="Proteomes" id="UP000828390">
    <property type="component" value="Unassembled WGS sequence"/>
</dbReference>
<comment type="caution">
    <text evidence="1">The sequence shown here is derived from an EMBL/GenBank/DDBJ whole genome shotgun (WGS) entry which is preliminary data.</text>
</comment>
<dbReference type="EMBL" id="JAIWYP010000002">
    <property type="protein sequence ID" value="KAH3869621.1"/>
    <property type="molecule type" value="Genomic_DNA"/>
</dbReference>
<accession>A0A9D4M7A5</accession>
<protein>
    <submittedName>
        <fullName evidence="1">Uncharacterized protein</fullName>
    </submittedName>
</protein>